<dbReference type="RefSeq" id="WP_110380324.1">
    <property type="nucleotide sequence ID" value="NZ_CP029288.2"/>
</dbReference>
<gene>
    <name evidence="2" type="ORF">DFR86_07640</name>
</gene>
<accession>A0A2U9INA7</accession>
<dbReference type="Proteomes" id="UP000248410">
    <property type="component" value="Chromosome"/>
</dbReference>
<keyword evidence="3" id="KW-1185">Reference proteome</keyword>
<evidence type="ECO:0000313" key="3">
    <source>
        <dbReference type="Proteomes" id="UP000248410"/>
    </source>
</evidence>
<dbReference type="OrthoDB" id="8235at2157"/>
<keyword evidence="1" id="KW-0812">Transmembrane</keyword>
<proteinExistence type="predicted"/>
<name>A0A2U9INA7_9CREN</name>
<dbReference type="AlphaFoldDB" id="A0A2U9INA7"/>
<dbReference type="KEGG" id="asul:DFR86_07640"/>
<keyword evidence="1" id="KW-0472">Membrane</keyword>
<dbReference type="GeneID" id="36837831"/>
<keyword evidence="1" id="KW-1133">Transmembrane helix</keyword>
<feature type="transmembrane region" description="Helical" evidence="1">
    <location>
        <begin position="5"/>
        <end position="26"/>
    </location>
</feature>
<evidence type="ECO:0000256" key="1">
    <source>
        <dbReference type="SAM" id="Phobius"/>
    </source>
</evidence>
<sequence>MQGKYYIGMGIILLIDIIIYSIYPAINTVQPEFLGLTAFYWIQTILLIVTSALYLIISYIFRGESK</sequence>
<evidence type="ECO:0008006" key="4">
    <source>
        <dbReference type="Google" id="ProtNLM"/>
    </source>
</evidence>
<protein>
    <recommendedName>
        <fullName evidence="4">DUF3311 domain-containing protein</fullName>
    </recommendedName>
</protein>
<organism evidence="2 3">
    <name type="scientific">Acidianus sulfidivorans JP7</name>
    <dbReference type="NCBI Taxonomy" id="619593"/>
    <lineage>
        <taxon>Archaea</taxon>
        <taxon>Thermoproteota</taxon>
        <taxon>Thermoprotei</taxon>
        <taxon>Sulfolobales</taxon>
        <taxon>Sulfolobaceae</taxon>
        <taxon>Acidianus</taxon>
    </lineage>
</organism>
<feature type="transmembrane region" description="Helical" evidence="1">
    <location>
        <begin position="38"/>
        <end position="61"/>
    </location>
</feature>
<dbReference type="EMBL" id="CP029288">
    <property type="protein sequence ID" value="AWR97434.1"/>
    <property type="molecule type" value="Genomic_DNA"/>
</dbReference>
<evidence type="ECO:0000313" key="2">
    <source>
        <dbReference type="EMBL" id="AWR97434.1"/>
    </source>
</evidence>
<reference evidence="2 3" key="1">
    <citation type="submission" date="2018-05" db="EMBL/GenBank/DDBJ databases">
        <title>Complete Genome Sequences of Extremely Thermoacidophilic, Metal-Mobilizing Type-Strain Members of the Archaeal Family Sulfolobaceae: Acidianus brierleyi DSM-1651T, Acidianus sulfidivorans DSM-18786T, Metallosphaera hakonensis DSM-7519T, and Metallosphaera prunae DSM-10039T.</title>
        <authorList>
            <person name="Counts J.A."/>
            <person name="Kelly R.M."/>
        </authorList>
    </citation>
    <scope>NUCLEOTIDE SEQUENCE [LARGE SCALE GENOMIC DNA]</scope>
    <source>
        <strain evidence="2 3">JP7</strain>
    </source>
</reference>